<feature type="transmembrane region" description="Helical" evidence="4">
    <location>
        <begin position="292"/>
        <end position="313"/>
    </location>
</feature>
<dbReference type="STRING" id="435880.SAMN04487988_10941"/>
<dbReference type="Pfam" id="PF00535">
    <property type="entry name" value="Glycos_transf_2"/>
    <property type="match status" value="1"/>
</dbReference>
<dbReference type="SUPFAM" id="SSF53448">
    <property type="entry name" value="Nucleotide-diphospho-sugar transferases"/>
    <property type="match status" value="1"/>
</dbReference>
<evidence type="ECO:0000256" key="3">
    <source>
        <dbReference type="ARBA" id="ARBA00022679"/>
    </source>
</evidence>
<organism evidence="6 7">
    <name type="scientific">Algoriphagus hitonicola</name>
    <dbReference type="NCBI Taxonomy" id="435880"/>
    <lineage>
        <taxon>Bacteria</taxon>
        <taxon>Pseudomonadati</taxon>
        <taxon>Bacteroidota</taxon>
        <taxon>Cytophagia</taxon>
        <taxon>Cytophagales</taxon>
        <taxon>Cyclobacteriaceae</taxon>
        <taxon>Algoriphagus</taxon>
    </lineage>
</organism>
<dbReference type="AlphaFoldDB" id="A0A1I2V723"/>
<dbReference type="OrthoDB" id="9800276at2"/>
<accession>A0A1I2V723</accession>
<dbReference type="Proteomes" id="UP000199642">
    <property type="component" value="Unassembled WGS sequence"/>
</dbReference>
<dbReference type="Gene3D" id="3.90.550.10">
    <property type="entry name" value="Spore Coat Polysaccharide Biosynthesis Protein SpsA, Chain A"/>
    <property type="match status" value="1"/>
</dbReference>
<proteinExistence type="inferred from homology"/>
<name>A0A1I2V723_9BACT</name>
<dbReference type="InterPro" id="IPR001173">
    <property type="entry name" value="Glyco_trans_2-like"/>
</dbReference>
<dbReference type="PANTHER" id="PTHR43630:SF1">
    <property type="entry name" value="POLY-BETA-1,6-N-ACETYL-D-GLUCOSAMINE SYNTHASE"/>
    <property type="match status" value="1"/>
</dbReference>
<evidence type="ECO:0000256" key="4">
    <source>
        <dbReference type="SAM" id="Phobius"/>
    </source>
</evidence>
<feature type="transmembrane region" description="Helical" evidence="4">
    <location>
        <begin position="6"/>
        <end position="25"/>
    </location>
</feature>
<comment type="similarity">
    <text evidence="1">Belongs to the glycosyltransferase 2 family.</text>
</comment>
<dbReference type="PANTHER" id="PTHR43630">
    <property type="entry name" value="POLY-BETA-1,6-N-ACETYL-D-GLUCOSAMINE SYNTHASE"/>
    <property type="match status" value="1"/>
</dbReference>
<dbReference type="InterPro" id="IPR029044">
    <property type="entry name" value="Nucleotide-diphossugar_trans"/>
</dbReference>
<keyword evidence="2" id="KW-0328">Glycosyltransferase</keyword>
<evidence type="ECO:0000256" key="1">
    <source>
        <dbReference type="ARBA" id="ARBA00006739"/>
    </source>
</evidence>
<keyword evidence="4" id="KW-0812">Transmembrane</keyword>
<protein>
    <submittedName>
        <fullName evidence="6">Glycosyltransferase, catalytic subunit of cellulose synthase and poly-beta-1,6-N-acetylglucosamine synthase</fullName>
    </submittedName>
</protein>
<evidence type="ECO:0000259" key="5">
    <source>
        <dbReference type="Pfam" id="PF00535"/>
    </source>
</evidence>
<sequence length="366" mass="42136">MIFSVLIVSILLLQFAFLWIYIRFFSKNFRKEVHELPMVSILVAARNEQSDLPRLLDSFAELEYPQDKIQFLFVDDNSQDATALILENWCVTRENAKWVKLDAKDLFRKSPSPKANALAFLDEYAIGEYLFFTDADCQVPKSWIEEMWLSFEDQTGIVLGITQVIGVDWLAYFQRMDWWFTLGLVKIASDFGLPTTGLGNNMAIRKDAYEACGGFSAVSDSLTEDLEISRAIQQERYQIRFQLSPGTLVDTKAEADLSSLLSQRKRWMSGAMTLPWFWKAALFLQILYFPALIYILITVPILGIVLAATKMVLQSQFLKRTGLKAGQSLSTVFTLLFDFYFLPLSVLTILYYFWPSATEWKSRRYS</sequence>
<gene>
    <name evidence="6" type="ORF">SAMN04487988_10941</name>
</gene>
<keyword evidence="4" id="KW-1133">Transmembrane helix</keyword>
<keyword evidence="4" id="KW-0472">Membrane</keyword>
<keyword evidence="3 6" id="KW-0808">Transferase</keyword>
<evidence type="ECO:0000313" key="6">
    <source>
        <dbReference type="EMBL" id="SFG85052.1"/>
    </source>
</evidence>
<evidence type="ECO:0000256" key="2">
    <source>
        <dbReference type="ARBA" id="ARBA00022676"/>
    </source>
</evidence>
<evidence type="ECO:0000313" key="7">
    <source>
        <dbReference type="Proteomes" id="UP000199642"/>
    </source>
</evidence>
<dbReference type="GO" id="GO:0016757">
    <property type="term" value="F:glycosyltransferase activity"/>
    <property type="evidence" value="ECO:0007669"/>
    <property type="project" value="UniProtKB-KW"/>
</dbReference>
<reference evidence="7" key="1">
    <citation type="submission" date="2016-10" db="EMBL/GenBank/DDBJ databases">
        <authorList>
            <person name="Varghese N."/>
            <person name="Submissions S."/>
        </authorList>
    </citation>
    <scope>NUCLEOTIDE SEQUENCE [LARGE SCALE GENOMIC DNA]</scope>
    <source>
        <strain evidence="7">DSM 19315</strain>
    </source>
</reference>
<dbReference type="EMBL" id="FOPC01000009">
    <property type="protein sequence ID" value="SFG85052.1"/>
    <property type="molecule type" value="Genomic_DNA"/>
</dbReference>
<feature type="transmembrane region" description="Helical" evidence="4">
    <location>
        <begin position="333"/>
        <end position="354"/>
    </location>
</feature>
<keyword evidence="7" id="KW-1185">Reference proteome</keyword>
<feature type="domain" description="Glycosyltransferase 2-like" evidence="5">
    <location>
        <begin position="40"/>
        <end position="211"/>
    </location>
</feature>